<dbReference type="PANTHER" id="PTHR23185">
    <property type="entry name" value="PROTEIN VIRILIZER HOMOLOG"/>
    <property type="match status" value="1"/>
</dbReference>
<protein>
    <submittedName>
        <fullName evidence="1">Uncharacterized protein</fullName>
    </submittedName>
</protein>
<dbReference type="PANTHER" id="PTHR23185:SF0">
    <property type="entry name" value="PROTEIN VIRILIZER HOMOLOG"/>
    <property type="match status" value="1"/>
</dbReference>
<proteinExistence type="predicted"/>
<dbReference type="InterPro" id="IPR026736">
    <property type="entry name" value="Virilizer"/>
</dbReference>
<organism evidence="1 2">
    <name type="scientific">Platanthera zijinensis</name>
    <dbReference type="NCBI Taxonomy" id="2320716"/>
    <lineage>
        <taxon>Eukaryota</taxon>
        <taxon>Viridiplantae</taxon>
        <taxon>Streptophyta</taxon>
        <taxon>Embryophyta</taxon>
        <taxon>Tracheophyta</taxon>
        <taxon>Spermatophyta</taxon>
        <taxon>Magnoliopsida</taxon>
        <taxon>Liliopsida</taxon>
        <taxon>Asparagales</taxon>
        <taxon>Orchidaceae</taxon>
        <taxon>Orchidoideae</taxon>
        <taxon>Orchideae</taxon>
        <taxon>Orchidinae</taxon>
        <taxon>Platanthera</taxon>
    </lineage>
</organism>
<keyword evidence="2" id="KW-1185">Reference proteome</keyword>
<gene>
    <name evidence="1" type="ORF">KSP39_PZI014422</name>
</gene>
<name>A0AAP0BBF0_9ASPA</name>
<dbReference type="GO" id="GO:0036396">
    <property type="term" value="C:RNA N6-methyladenosine methyltransferase complex"/>
    <property type="evidence" value="ECO:0007669"/>
    <property type="project" value="TreeGrafter"/>
</dbReference>
<dbReference type="AlphaFoldDB" id="A0AAP0BBF0"/>
<reference evidence="1 2" key="1">
    <citation type="journal article" date="2022" name="Nat. Plants">
        <title>Genomes of leafy and leafless Platanthera orchids illuminate the evolution of mycoheterotrophy.</title>
        <authorList>
            <person name="Li M.H."/>
            <person name="Liu K.W."/>
            <person name="Li Z."/>
            <person name="Lu H.C."/>
            <person name="Ye Q.L."/>
            <person name="Zhang D."/>
            <person name="Wang J.Y."/>
            <person name="Li Y.F."/>
            <person name="Zhong Z.M."/>
            <person name="Liu X."/>
            <person name="Yu X."/>
            <person name="Liu D.K."/>
            <person name="Tu X.D."/>
            <person name="Liu B."/>
            <person name="Hao Y."/>
            <person name="Liao X.Y."/>
            <person name="Jiang Y.T."/>
            <person name="Sun W.H."/>
            <person name="Chen J."/>
            <person name="Chen Y.Q."/>
            <person name="Ai Y."/>
            <person name="Zhai J.W."/>
            <person name="Wu S.S."/>
            <person name="Zhou Z."/>
            <person name="Hsiao Y.Y."/>
            <person name="Wu W.L."/>
            <person name="Chen Y.Y."/>
            <person name="Lin Y.F."/>
            <person name="Hsu J.L."/>
            <person name="Li C.Y."/>
            <person name="Wang Z.W."/>
            <person name="Zhao X."/>
            <person name="Zhong W.Y."/>
            <person name="Ma X.K."/>
            <person name="Ma L."/>
            <person name="Huang J."/>
            <person name="Chen G.Z."/>
            <person name="Huang M.Z."/>
            <person name="Huang L."/>
            <person name="Peng D.H."/>
            <person name="Luo Y.B."/>
            <person name="Zou S.Q."/>
            <person name="Chen S.P."/>
            <person name="Lan S."/>
            <person name="Tsai W.C."/>
            <person name="Van de Peer Y."/>
            <person name="Liu Z.J."/>
        </authorList>
    </citation>
    <scope>NUCLEOTIDE SEQUENCE [LARGE SCALE GENOMIC DNA]</scope>
    <source>
        <strain evidence="1">Lor287</strain>
    </source>
</reference>
<sequence length="246" mass="27770">MDKRVIPCNLWLCPREDEEIGQNFGPCLDPRWRKKPELEEEDLLATDWQRLWRRKRGREMPPEWRRAASAGVERCDRQIPDRRWTRSAMDAIGEDAIGRSLTGDAGGAGVRAEQRFLCVSEWTGAAAEGLQRRSGGAAAHCQNPFPFFCLAGRHENLRWTGAVTCSQTKPQTVLSLRSDLWKNSILTGHSGMGRPEPCVLFAQTFTHPQLDEYVDEVLFAEPIIITSCEFLELNSPLSTPPFSLMG</sequence>
<dbReference type="Proteomes" id="UP001418222">
    <property type="component" value="Unassembled WGS sequence"/>
</dbReference>
<accession>A0AAP0BBF0</accession>
<evidence type="ECO:0000313" key="2">
    <source>
        <dbReference type="Proteomes" id="UP001418222"/>
    </source>
</evidence>
<dbReference type="EMBL" id="JBBWWQ010000012">
    <property type="protein sequence ID" value="KAK8934706.1"/>
    <property type="molecule type" value="Genomic_DNA"/>
</dbReference>
<dbReference type="GO" id="GO:0003723">
    <property type="term" value="F:RNA binding"/>
    <property type="evidence" value="ECO:0007669"/>
    <property type="project" value="TreeGrafter"/>
</dbReference>
<comment type="caution">
    <text evidence="1">The sequence shown here is derived from an EMBL/GenBank/DDBJ whole genome shotgun (WGS) entry which is preliminary data.</text>
</comment>
<evidence type="ECO:0000313" key="1">
    <source>
        <dbReference type="EMBL" id="KAK8934706.1"/>
    </source>
</evidence>